<dbReference type="Gene3D" id="1.10.10.60">
    <property type="entry name" value="Homeodomain-like"/>
    <property type="match status" value="1"/>
</dbReference>
<organism evidence="2 3">
    <name type="scientific">Aquibium pacificus</name>
    <dbReference type="NCBI Taxonomy" id="3153579"/>
    <lineage>
        <taxon>Bacteria</taxon>
        <taxon>Pseudomonadati</taxon>
        <taxon>Pseudomonadota</taxon>
        <taxon>Alphaproteobacteria</taxon>
        <taxon>Hyphomicrobiales</taxon>
        <taxon>Phyllobacteriaceae</taxon>
        <taxon>Aquibium</taxon>
    </lineage>
</organism>
<sequence>MPMTRAETTPEARSASLLLPRPSLATCVVLGIVRDTRGRTLAHGDRFNHFPLSPYCSLTWHFEGRLHLVKTDAEAKAPETGAPLPRLMVSGPGSGPVTTWSAGPVFVLTVSFYPDVWEALTGTSVLPLFDKHVAGENVLPPDVVETLLPVFREGSAEQRFARFEEQIAPRWAHRRPKGGVSPFWMRDWATALAARAALSSTGRSLRQLQRRVKHQTGRTQRELALLVRNEELFARVMSDEPGTAPDHAGLAVDAGFADQAHMIREVRRMTGMPPARILRLIATEESYWPYRLLGMRYG</sequence>
<keyword evidence="3" id="KW-1185">Reference proteome</keyword>
<gene>
    <name evidence="2" type="ORF">ABGN05_22990</name>
</gene>
<evidence type="ECO:0000313" key="3">
    <source>
        <dbReference type="Proteomes" id="UP001556692"/>
    </source>
</evidence>
<dbReference type="Proteomes" id="UP001556692">
    <property type="component" value="Unassembled WGS sequence"/>
</dbReference>
<proteinExistence type="predicted"/>
<reference evidence="2 3" key="1">
    <citation type="submission" date="2024-05" db="EMBL/GenBank/DDBJ databases">
        <authorList>
            <person name="Jiang F."/>
        </authorList>
    </citation>
    <scope>NUCLEOTIDE SEQUENCE [LARGE SCALE GENOMIC DNA]</scope>
    <source>
        <strain evidence="2 3">LZ166</strain>
    </source>
</reference>
<dbReference type="EMBL" id="JBDPGJ010000005">
    <property type="protein sequence ID" value="MEX0408530.1"/>
    <property type="molecule type" value="Genomic_DNA"/>
</dbReference>
<comment type="caution">
    <text evidence="2">The sequence shown here is derived from an EMBL/GenBank/DDBJ whole genome shotgun (WGS) entry which is preliminary data.</text>
</comment>
<feature type="domain" description="HTH araC/xylS-type" evidence="1">
    <location>
        <begin position="204"/>
        <end position="280"/>
    </location>
</feature>
<dbReference type="PROSITE" id="PS01124">
    <property type="entry name" value="HTH_ARAC_FAMILY_2"/>
    <property type="match status" value="1"/>
</dbReference>
<dbReference type="RefSeq" id="WP_367956392.1">
    <property type="nucleotide sequence ID" value="NZ_JBDPGJ010000005.1"/>
</dbReference>
<evidence type="ECO:0000313" key="2">
    <source>
        <dbReference type="EMBL" id="MEX0408530.1"/>
    </source>
</evidence>
<evidence type="ECO:0000259" key="1">
    <source>
        <dbReference type="PROSITE" id="PS01124"/>
    </source>
</evidence>
<protein>
    <submittedName>
        <fullName evidence="2">Helix-turn-helix domain-containing protein</fullName>
    </submittedName>
</protein>
<accession>A0ABV3SSL3</accession>
<dbReference type="InterPro" id="IPR018060">
    <property type="entry name" value="HTH_AraC"/>
</dbReference>
<dbReference type="Pfam" id="PF12833">
    <property type="entry name" value="HTH_18"/>
    <property type="match status" value="1"/>
</dbReference>
<name>A0ABV3SSL3_9HYPH</name>